<dbReference type="RefSeq" id="WP_066235925.1">
    <property type="nucleotide sequence ID" value="NZ_JBCMXV010000054.1"/>
</dbReference>
<feature type="transmembrane region" description="Helical" evidence="6">
    <location>
        <begin position="339"/>
        <end position="359"/>
    </location>
</feature>
<evidence type="ECO:0000256" key="1">
    <source>
        <dbReference type="ARBA" id="ARBA00004651"/>
    </source>
</evidence>
<keyword evidence="9" id="KW-1185">Reference proteome</keyword>
<dbReference type="InterPro" id="IPR011701">
    <property type="entry name" value="MFS"/>
</dbReference>
<dbReference type="CDD" id="cd17489">
    <property type="entry name" value="MFS_YfcJ_like"/>
    <property type="match status" value="1"/>
</dbReference>
<dbReference type="Pfam" id="PF07690">
    <property type="entry name" value="MFS_1"/>
    <property type="match status" value="1"/>
</dbReference>
<dbReference type="InterPro" id="IPR020846">
    <property type="entry name" value="MFS_dom"/>
</dbReference>
<feature type="transmembrane region" description="Helical" evidence="6">
    <location>
        <begin position="301"/>
        <end position="327"/>
    </location>
</feature>
<reference evidence="8 9" key="1">
    <citation type="submission" date="2016-01" db="EMBL/GenBank/DDBJ databases">
        <title>Genome Sequences of Twelve Sporeforming Bacillus Species Isolated from Foods.</title>
        <authorList>
            <person name="Berendsen E.M."/>
            <person name="Wells-Bennik M.H."/>
            <person name="Krawcyk A.O."/>
            <person name="De Jong A."/>
            <person name="Holsappel S."/>
            <person name="Eijlander R.T."/>
            <person name="Kuipers O.P."/>
        </authorList>
    </citation>
    <scope>NUCLEOTIDE SEQUENCE [LARGE SCALE GENOMIC DNA]</scope>
    <source>
        <strain evidence="8 9">B4102</strain>
    </source>
</reference>
<feature type="transmembrane region" description="Helical" evidence="6">
    <location>
        <begin position="77"/>
        <end position="94"/>
    </location>
</feature>
<evidence type="ECO:0000256" key="3">
    <source>
        <dbReference type="ARBA" id="ARBA00022692"/>
    </source>
</evidence>
<sequence>MKESNKLWTGQYVAIVLMAFLFFLCLQLLTAGFPAFITDIKNNPAQGGLMTTVFMVAAIITRPFIGFLIHRVNVKKMSIYSLAFVAITLAIAYNQQSVPLLLLLRVFHGIGFGIMTTILATLATNIIPKKRLGEGIGYYGLATSIGTSMAPMVALALLATLSFNFLLIISVVLAVLTFIFSFFIKPSKEELTLTKVEPKHKLSLRESIFDKKAFVPSILCALFSITLGGVISFLRELGKEEHLGGSVSLFFLVVAIVMLAARPVSGRLYDRLGHKVIIYPAAICGIIGLFLLSITHSASTLLFAGFFYGVAYGMVTPTLQAIAVSLVTKEKQGTANAMYFSSMDLGMAIGSTGLGILAANRGFHFIYGFSIVCLVLLLIIYTFLFMRKKESETETVTATSTSQSM</sequence>
<feature type="transmembrane region" description="Helical" evidence="6">
    <location>
        <begin position="12"/>
        <end position="37"/>
    </location>
</feature>
<evidence type="ECO:0000256" key="4">
    <source>
        <dbReference type="ARBA" id="ARBA00022989"/>
    </source>
</evidence>
<evidence type="ECO:0000313" key="8">
    <source>
        <dbReference type="EMBL" id="KYC84199.1"/>
    </source>
</evidence>
<protein>
    <recommendedName>
        <fullName evidence="7">Major facilitator superfamily (MFS) profile domain-containing protein</fullName>
    </recommendedName>
</protein>
<dbReference type="STRING" id="46224.B4102_0930"/>
<evidence type="ECO:0000256" key="6">
    <source>
        <dbReference type="SAM" id="Phobius"/>
    </source>
</evidence>
<comment type="subcellular location">
    <subcellularLocation>
        <location evidence="1">Cell membrane</location>
        <topology evidence="1">Multi-pass membrane protein</topology>
    </subcellularLocation>
</comment>
<dbReference type="InterPro" id="IPR052714">
    <property type="entry name" value="MFS_Exporter"/>
</dbReference>
<dbReference type="OrthoDB" id="9814001at2"/>
<keyword evidence="4 6" id="KW-1133">Transmembrane helix</keyword>
<keyword evidence="5 6" id="KW-0472">Membrane</keyword>
<feature type="transmembrane region" description="Helical" evidence="6">
    <location>
        <begin position="213"/>
        <end position="234"/>
    </location>
</feature>
<name>A0A150KK79_9BACI</name>
<feature type="transmembrane region" description="Helical" evidence="6">
    <location>
        <begin position="365"/>
        <end position="384"/>
    </location>
</feature>
<feature type="transmembrane region" description="Helical" evidence="6">
    <location>
        <begin position="246"/>
        <end position="264"/>
    </location>
</feature>
<dbReference type="AlphaFoldDB" id="A0A150KK79"/>
<dbReference type="PATRIC" id="fig|46224.3.peg.2072"/>
<dbReference type="SUPFAM" id="SSF103473">
    <property type="entry name" value="MFS general substrate transporter"/>
    <property type="match status" value="1"/>
</dbReference>
<dbReference type="EMBL" id="LQYN01000169">
    <property type="protein sequence ID" value="KYC84199.1"/>
    <property type="molecule type" value="Genomic_DNA"/>
</dbReference>
<dbReference type="InterPro" id="IPR036259">
    <property type="entry name" value="MFS_trans_sf"/>
</dbReference>
<dbReference type="Proteomes" id="UP000075666">
    <property type="component" value="Unassembled WGS sequence"/>
</dbReference>
<evidence type="ECO:0000256" key="5">
    <source>
        <dbReference type="ARBA" id="ARBA00023136"/>
    </source>
</evidence>
<dbReference type="PROSITE" id="PS50850">
    <property type="entry name" value="MFS"/>
    <property type="match status" value="1"/>
</dbReference>
<feature type="transmembrane region" description="Helical" evidence="6">
    <location>
        <begin position="136"/>
        <end position="159"/>
    </location>
</feature>
<dbReference type="GO" id="GO:0005886">
    <property type="term" value="C:plasma membrane"/>
    <property type="evidence" value="ECO:0007669"/>
    <property type="project" value="UniProtKB-SubCell"/>
</dbReference>
<feature type="transmembrane region" description="Helical" evidence="6">
    <location>
        <begin position="49"/>
        <end position="70"/>
    </location>
</feature>
<organism evidence="8 9">
    <name type="scientific">Heyndrickxia sporothermodurans</name>
    <dbReference type="NCBI Taxonomy" id="46224"/>
    <lineage>
        <taxon>Bacteria</taxon>
        <taxon>Bacillati</taxon>
        <taxon>Bacillota</taxon>
        <taxon>Bacilli</taxon>
        <taxon>Bacillales</taxon>
        <taxon>Bacillaceae</taxon>
        <taxon>Heyndrickxia</taxon>
    </lineage>
</organism>
<feature type="transmembrane region" description="Helical" evidence="6">
    <location>
        <begin position="276"/>
        <end position="295"/>
    </location>
</feature>
<dbReference type="Gene3D" id="1.20.1250.20">
    <property type="entry name" value="MFS general substrate transporter like domains"/>
    <property type="match status" value="1"/>
</dbReference>
<keyword evidence="2" id="KW-0813">Transport</keyword>
<dbReference type="PANTHER" id="PTHR23531:SF2">
    <property type="entry name" value="PERMEASE"/>
    <property type="match status" value="1"/>
</dbReference>
<gene>
    <name evidence="8" type="ORF">B4102_0930</name>
</gene>
<feature type="transmembrane region" description="Helical" evidence="6">
    <location>
        <begin position="165"/>
        <end position="184"/>
    </location>
</feature>
<evidence type="ECO:0000256" key="2">
    <source>
        <dbReference type="ARBA" id="ARBA00022448"/>
    </source>
</evidence>
<feature type="transmembrane region" description="Helical" evidence="6">
    <location>
        <begin position="100"/>
        <end position="124"/>
    </location>
</feature>
<dbReference type="GO" id="GO:0022857">
    <property type="term" value="F:transmembrane transporter activity"/>
    <property type="evidence" value="ECO:0007669"/>
    <property type="project" value="InterPro"/>
</dbReference>
<keyword evidence="3 6" id="KW-0812">Transmembrane</keyword>
<evidence type="ECO:0000313" key="9">
    <source>
        <dbReference type="Proteomes" id="UP000075666"/>
    </source>
</evidence>
<comment type="caution">
    <text evidence="8">The sequence shown here is derived from an EMBL/GenBank/DDBJ whole genome shotgun (WGS) entry which is preliminary data.</text>
</comment>
<proteinExistence type="predicted"/>
<dbReference type="PANTHER" id="PTHR23531">
    <property type="entry name" value="QUINOLENE RESISTANCE PROTEIN NORA"/>
    <property type="match status" value="1"/>
</dbReference>
<evidence type="ECO:0000259" key="7">
    <source>
        <dbReference type="PROSITE" id="PS50850"/>
    </source>
</evidence>
<accession>A0A150KK79</accession>
<feature type="domain" description="Major facilitator superfamily (MFS) profile" evidence="7">
    <location>
        <begin position="11"/>
        <end position="388"/>
    </location>
</feature>